<dbReference type="EMBL" id="LN891098">
    <property type="protein sequence ID" value="CUS09129.1"/>
    <property type="molecule type" value="Genomic_DNA"/>
</dbReference>
<feature type="transmembrane region" description="Helical" evidence="1">
    <location>
        <begin position="71"/>
        <end position="94"/>
    </location>
</feature>
<dbReference type="AlphaFoldDB" id="A0A292PNK6"/>
<feature type="transmembrane region" description="Helical" evidence="1">
    <location>
        <begin position="31"/>
        <end position="51"/>
    </location>
</feature>
<protein>
    <submittedName>
        <fullName evidence="2">Uncharacterized protein</fullName>
    </submittedName>
</protein>
<feature type="non-terminal residue" evidence="2">
    <location>
        <position position="115"/>
    </location>
</feature>
<keyword evidence="1" id="KW-0472">Membrane</keyword>
<dbReference type="Proteomes" id="UP001412239">
    <property type="component" value="Unassembled WGS sequence"/>
</dbReference>
<proteinExistence type="predicted"/>
<keyword evidence="1" id="KW-1133">Transmembrane helix</keyword>
<feature type="non-terminal residue" evidence="2">
    <location>
        <position position="1"/>
    </location>
</feature>
<organism evidence="2 3">
    <name type="scientific">Tuber aestivum</name>
    <name type="common">summer truffle</name>
    <dbReference type="NCBI Taxonomy" id="59557"/>
    <lineage>
        <taxon>Eukaryota</taxon>
        <taxon>Fungi</taxon>
        <taxon>Dikarya</taxon>
        <taxon>Ascomycota</taxon>
        <taxon>Pezizomycotina</taxon>
        <taxon>Pezizomycetes</taxon>
        <taxon>Pezizales</taxon>
        <taxon>Tuberaceae</taxon>
        <taxon>Tuber</taxon>
    </lineage>
</organism>
<evidence type="ECO:0000313" key="2">
    <source>
        <dbReference type="EMBL" id="CUS09129.1"/>
    </source>
</evidence>
<keyword evidence="3" id="KW-1185">Reference proteome</keyword>
<reference evidence="2" key="1">
    <citation type="submission" date="2015-10" db="EMBL/GenBank/DDBJ databases">
        <authorList>
            <person name="Regsiter A."/>
            <person name="william w."/>
        </authorList>
    </citation>
    <scope>NUCLEOTIDE SEQUENCE</scope>
    <source>
        <strain evidence="2">Montdore</strain>
    </source>
</reference>
<keyword evidence="1" id="KW-0812">Transmembrane</keyword>
<evidence type="ECO:0000313" key="3">
    <source>
        <dbReference type="Proteomes" id="UP001412239"/>
    </source>
</evidence>
<evidence type="ECO:0000256" key="1">
    <source>
        <dbReference type="SAM" id="Phobius"/>
    </source>
</evidence>
<accession>A0A292PNK6</accession>
<gene>
    <name evidence="2" type="ORF">GSTUAT00006843001</name>
</gene>
<name>A0A292PNK6_9PEZI</name>
<sequence length="115" mass="13374">LFEWSSKKCPETGMKEMWQKSLWVSGRPYKAYLYPVFGCFLPLTSTVIHPFSPCCWMSSYSTYLQWEVNPIHAGILQKITLSFLPSFFISFSALGNPFLKEKKKVFPLSIFFLLL</sequence>